<evidence type="ECO:0000256" key="2">
    <source>
        <dbReference type="ARBA" id="ARBA00022827"/>
    </source>
</evidence>
<keyword evidence="2" id="KW-0274">FAD</keyword>
<dbReference type="PANTHER" id="PTHR11748">
    <property type="entry name" value="D-LACTATE DEHYDROGENASE"/>
    <property type="match status" value="1"/>
</dbReference>
<reference evidence="4 5" key="1">
    <citation type="submission" date="2020-04" db="EMBL/GenBank/DDBJ databases">
        <authorList>
            <person name="De Canck E."/>
        </authorList>
    </citation>
    <scope>NUCLEOTIDE SEQUENCE [LARGE SCALE GENOMIC DNA]</scope>
    <source>
        <strain evidence="4 5">LMG 28138</strain>
    </source>
</reference>
<dbReference type="Pfam" id="PF01565">
    <property type="entry name" value="FAD_binding_4"/>
    <property type="match status" value="1"/>
</dbReference>
<proteinExistence type="predicted"/>
<dbReference type="PROSITE" id="PS51387">
    <property type="entry name" value="FAD_PCMH"/>
    <property type="match status" value="1"/>
</dbReference>
<keyword evidence="5" id="KW-1185">Reference proteome</keyword>
<dbReference type="EMBL" id="CADIKM010000059">
    <property type="protein sequence ID" value="CAB3803936.1"/>
    <property type="molecule type" value="Genomic_DNA"/>
</dbReference>
<dbReference type="Proteomes" id="UP000494115">
    <property type="component" value="Unassembled WGS sequence"/>
</dbReference>
<dbReference type="InterPro" id="IPR036318">
    <property type="entry name" value="FAD-bd_PCMH-like_sf"/>
</dbReference>
<sequence length="407" mass="43511">MNTIASELPLQGGHFRPTNVAEVVDVIMDANAAARSLEIFGGGTKRSFGDHVFADALLDMSGLAGIEMYEPEELVIKVRAGTPMSLLRSALRKHNQHFAFEPPDYAALFGNVDAIDTIGGIVACNLSGPRRVLAGAARDSVLGIEGVNGRGEAFHSGGRTVKNVTGFDIPRLMTGSFGVLAALTSITLKIHPAPQYESTLVVSELDDSVALRTMSDLLQLPFEISAAAHLGGERSSASVTAIRIEGFRESVMARETEIEKRLQAYTGVKKLGTDESRHFWASLKDLSAFTVDDDACIWRLSLPCDQAASVAKSLGGPAIYDWGGSQVFVQSRAESMLSQADALRKRIAEAGGSASLLRATLDVRRQVGTFQPRHGALQEVGERLRRAFDPNGVLNPGKLASLSHGEA</sequence>
<dbReference type="PANTHER" id="PTHR11748:SF103">
    <property type="entry name" value="GLYCOLATE OXIDASE SUBUNIT GLCE"/>
    <property type="match status" value="1"/>
</dbReference>
<dbReference type="SUPFAM" id="SSF56176">
    <property type="entry name" value="FAD-binding/transporter-associated domain-like"/>
    <property type="match status" value="1"/>
</dbReference>
<evidence type="ECO:0000256" key="1">
    <source>
        <dbReference type="ARBA" id="ARBA00022630"/>
    </source>
</evidence>
<dbReference type="Gene3D" id="3.30.465.10">
    <property type="match status" value="1"/>
</dbReference>
<dbReference type="Gene3D" id="1.10.45.10">
    <property type="entry name" value="Vanillyl-alcohol Oxidase, Chain A, domain 4"/>
    <property type="match status" value="1"/>
</dbReference>
<protein>
    <recommendedName>
        <fullName evidence="3">FAD-binding PCMH-type domain-containing protein</fullName>
    </recommendedName>
</protein>
<dbReference type="AlphaFoldDB" id="A0A6S7BLD4"/>
<keyword evidence="1" id="KW-0285">Flavoprotein</keyword>
<dbReference type="InterPro" id="IPR016169">
    <property type="entry name" value="FAD-bd_PCMH_sub2"/>
</dbReference>
<dbReference type="InterPro" id="IPR006094">
    <property type="entry name" value="Oxid_FAD_bind_N"/>
</dbReference>
<accession>A0A6S7BLD4</accession>
<dbReference type="NCBIfam" id="NF008439">
    <property type="entry name" value="PRK11282.1"/>
    <property type="match status" value="1"/>
</dbReference>
<dbReference type="InterPro" id="IPR016166">
    <property type="entry name" value="FAD-bd_PCMH"/>
</dbReference>
<evidence type="ECO:0000313" key="4">
    <source>
        <dbReference type="EMBL" id="CAB3803936.1"/>
    </source>
</evidence>
<dbReference type="SUPFAM" id="SSF55103">
    <property type="entry name" value="FAD-linked oxidases, C-terminal domain"/>
    <property type="match status" value="1"/>
</dbReference>
<organism evidence="4 5">
    <name type="scientific">Pararobbsia alpina</name>
    <dbReference type="NCBI Taxonomy" id="621374"/>
    <lineage>
        <taxon>Bacteria</taxon>
        <taxon>Pseudomonadati</taxon>
        <taxon>Pseudomonadota</taxon>
        <taxon>Betaproteobacteria</taxon>
        <taxon>Burkholderiales</taxon>
        <taxon>Burkholderiaceae</taxon>
        <taxon>Pararobbsia</taxon>
    </lineage>
</organism>
<dbReference type="InterPro" id="IPR016164">
    <property type="entry name" value="FAD-linked_Oxase-like_C"/>
</dbReference>
<gene>
    <name evidence="4" type="ORF">LMG28138_05430</name>
</gene>
<dbReference type="RefSeq" id="WP_175107997.1">
    <property type="nucleotide sequence ID" value="NZ_CADIKM010000059.1"/>
</dbReference>
<dbReference type="GO" id="GO:0003824">
    <property type="term" value="F:catalytic activity"/>
    <property type="evidence" value="ECO:0007669"/>
    <property type="project" value="InterPro"/>
</dbReference>
<evidence type="ECO:0000313" key="5">
    <source>
        <dbReference type="Proteomes" id="UP000494115"/>
    </source>
</evidence>
<feature type="domain" description="FAD-binding PCMH-type" evidence="3">
    <location>
        <begin position="1"/>
        <end position="193"/>
    </location>
</feature>
<evidence type="ECO:0000259" key="3">
    <source>
        <dbReference type="PROSITE" id="PS51387"/>
    </source>
</evidence>
<dbReference type="GO" id="GO:0071949">
    <property type="term" value="F:FAD binding"/>
    <property type="evidence" value="ECO:0007669"/>
    <property type="project" value="InterPro"/>
</dbReference>
<dbReference type="InterPro" id="IPR016171">
    <property type="entry name" value="Vanillyl_alc_oxidase_C-sub2"/>
</dbReference>
<name>A0A6S7BLD4_9BURK</name>